<evidence type="ECO:0000256" key="2">
    <source>
        <dbReference type="ARBA" id="ARBA00022723"/>
    </source>
</evidence>
<evidence type="ECO:0000313" key="6">
    <source>
        <dbReference type="Proteomes" id="UP001059209"/>
    </source>
</evidence>
<evidence type="ECO:0000256" key="1">
    <source>
        <dbReference type="ARBA" id="ARBA00022617"/>
    </source>
</evidence>
<dbReference type="InterPro" id="IPR036909">
    <property type="entry name" value="Cyt_c-like_dom_sf"/>
</dbReference>
<organism evidence="5 6">
    <name type="scientific">Maribacter litopenaei</name>
    <dbReference type="NCBI Taxonomy" id="2976127"/>
    <lineage>
        <taxon>Bacteria</taxon>
        <taxon>Pseudomonadati</taxon>
        <taxon>Bacteroidota</taxon>
        <taxon>Flavobacteriia</taxon>
        <taxon>Flavobacteriales</taxon>
        <taxon>Flavobacteriaceae</taxon>
        <taxon>Maribacter</taxon>
    </lineage>
</organism>
<dbReference type="Gene3D" id="1.10.760.10">
    <property type="entry name" value="Cytochrome c-like domain"/>
    <property type="match status" value="1"/>
</dbReference>
<name>A0ABY5Y595_9FLAO</name>
<keyword evidence="3" id="KW-0408">Iron</keyword>
<dbReference type="SUPFAM" id="SSF46626">
    <property type="entry name" value="Cytochrome c"/>
    <property type="match status" value="1"/>
</dbReference>
<dbReference type="Pfam" id="PF00034">
    <property type="entry name" value="Cytochrom_C"/>
    <property type="match status" value="1"/>
</dbReference>
<keyword evidence="6" id="KW-1185">Reference proteome</keyword>
<proteinExistence type="predicted"/>
<accession>A0ABY5Y595</accession>
<sequence length="97" mass="10814">MYLKNLLYVFLILGLVNCKDSEKTKKPLSKLDANAPVVSQESSHKGKELMEAKCYVCHGPDAGEDARIAPPMAAIKAEIYDGESKQRGIWQCHLEFC</sequence>
<dbReference type="Proteomes" id="UP001059209">
    <property type="component" value="Chromosome"/>
</dbReference>
<evidence type="ECO:0000313" key="5">
    <source>
        <dbReference type="EMBL" id="UWX53844.1"/>
    </source>
</evidence>
<dbReference type="RefSeq" id="WP_260571383.1">
    <property type="nucleotide sequence ID" value="NZ_CP104205.1"/>
</dbReference>
<dbReference type="InterPro" id="IPR009056">
    <property type="entry name" value="Cyt_c-like_dom"/>
</dbReference>
<evidence type="ECO:0000256" key="3">
    <source>
        <dbReference type="ARBA" id="ARBA00023004"/>
    </source>
</evidence>
<keyword evidence="2" id="KW-0479">Metal-binding</keyword>
<protein>
    <submittedName>
        <fullName evidence="5">Cytochrome c</fullName>
    </submittedName>
</protein>
<gene>
    <name evidence="5" type="ORF">NYZ99_11970</name>
</gene>
<dbReference type="EMBL" id="CP104205">
    <property type="protein sequence ID" value="UWX53844.1"/>
    <property type="molecule type" value="Genomic_DNA"/>
</dbReference>
<keyword evidence="1" id="KW-0349">Heme</keyword>
<feature type="domain" description="Cytochrome c" evidence="4">
    <location>
        <begin position="44"/>
        <end position="76"/>
    </location>
</feature>
<evidence type="ECO:0000259" key="4">
    <source>
        <dbReference type="Pfam" id="PF00034"/>
    </source>
</evidence>
<reference evidence="5" key="1">
    <citation type="submission" date="2022-09" db="EMBL/GenBank/DDBJ databases">
        <title>Maribacter litopenaei sp. nov., isolated from the intestinal tract of the Pacific White Shrimp, Litopenaeus vannamei.</title>
        <authorList>
            <person name="Kim S.Y."/>
            <person name="Hwang C.Y."/>
        </authorList>
    </citation>
    <scope>NUCLEOTIDE SEQUENCE</scope>
    <source>
        <strain evidence="5">HL-LV01</strain>
    </source>
</reference>